<dbReference type="Proteomes" id="UP000887540">
    <property type="component" value="Unplaced"/>
</dbReference>
<dbReference type="Gene3D" id="3.30.505.10">
    <property type="entry name" value="SH2 domain"/>
    <property type="match status" value="1"/>
</dbReference>
<proteinExistence type="predicted"/>
<dbReference type="PANTHER" id="PTHR14247">
    <property type="entry name" value="BREAST CANCER ANTI-ESTROGEN RESISTANCE PROTEIN 3 HOMOLOG-LIKE PROTEIN"/>
    <property type="match status" value="1"/>
</dbReference>
<dbReference type="InterPro" id="IPR051853">
    <property type="entry name" value="SH2-Ras-GEF_adapter"/>
</dbReference>
<dbReference type="InterPro" id="IPR036964">
    <property type="entry name" value="RASGEF_cat_dom_sf"/>
</dbReference>
<keyword evidence="2" id="KW-1185">Reference proteome</keyword>
<dbReference type="InterPro" id="IPR036860">
    <property type="entry name" value="SH2_dom_sf"/>
</dbReference>
<dbReference type="Gene3D" id="1.10.840.10">
    <property type="entry name" value="Ras guanine-nucleotide exchange factors catalytic domain"/>
    <property type="match status" value="1"/>
</dbReference>
<evidence type="ECO:0000313" key="3">
    <source>
        <dbReference type="WBParaSite" id="ACRNAN_scaffold2187.g24544.t1"/>
    </source>
</evidence>
<feature type="compositionally biased region" description="Basic and acidic residues" evidence="1">
    <location>
        <begin position="386"/>
        <end position="434"/>
    </location>
</feature>
<evidence type="ECO:0000313" key="2">
    <source>
        <dbReference type="Proteomes" id="UP000887540"/>
    </source>
</evidence>
<feature type="region of interest" description="Disordered" evidence="1">
    <location>
        <begin position="318"/>
        <end position="467"/>
    </location>
</feature>
<dbReference type="GO" id="GO:0007264">
    <property type="term" value="P:small GTPase-mediated signal transduction"/>
    <property type="evidence" value="ECO:0007669"/>
    <property type="project" value="InterPro"/>
</dbReference>
<dbReference type="AlphaFoldDB" id="A0A914DBD4"/>
<feature type="compositionally biased region" description="Polar residues" evidence="1">
    <location>
        <begin position="435"/>
        <end position="457"/>
    </location>
</feature>
<reference evidence="3" key="1">
    <citation type="submission" date="2022-11" db="UniProtKB">
        <authorList>
            <consortium name="WormBaseParasite"/>
        </authorList>
    </citation>
    <scope>IDENTIFICATION</scope>
</reference>
<organism evidence="2 3">
    <name type="scientific">Acrobeloides nanus</name>
    <dbReference type="NCBI Taxonomy" id="290746"/>
    <lineage>
        <taxon>Eukaryota</taxon>
        <taxon>Metazoa</taxon>
        <taxon>Ecdysozoa</taxon>
        <taxon>Nematoda</taxon>
        <taxon>Chromadorea</taxon>
        <taxon>Rhabditida</taxon>
        <taxon>Tylenchina</taxon>
        <taxon>Cephalobomorpha</taxon>
        <taxon>Cephaloboidea</taxon>
        <taxon>Cephalobidae</taxon>
        <taxon>Acrobeloides</taxon>
    </lineage>
</organism>
<protein>
    <submittedName>
        <fullName evidence="3">Uncharacterized protein</fullName>
    </submittedName>
</protein>
<evidence type="ECO:0000256" key="1">
    <source>
        <dbReference type="SAM" id="MobiDB-lite"/>
    </source>
</evidence>
<dbReference type="GO" id="GO:0005085">
    <property type="term" value="F:guanyl-nucleotide exchange factor activity"/>
    <property type="evidence" value="ECO:0007669"/>
    <property type="project" value="InterPro"/>
</dbReference>
<name>A0A914DBD4_9BILA</name>
<dbReference type="WBParaSite" id="ACRNAN_scaffold2187.g24544.t1">
    <property type="protein sequence ID" value="ACRNAN_scaffold2187.g24544.t1"/>
    <property type="gene ID" value="ACRNAN_scaffold2187.g24544"/>
</dbReference>
<feature type="compositionally biased region" description="Polar residues" evidence="1">
    <location>
        <begin position="353"/>
        <end position="362"/>
    </location>
</feature>
<sequence length="676" mass="75906">MHFEIHASPSSEPNVTLYHFEDEQFRSVVDLIEFYHSHRRKVTASSGFLLGRPVICSQRAYTLSQSDLLYACSTENFQIEIEAAYAPFLGKPSEKSVPLRNDRTLTQHAILNQAKKRLTGGEYKSEHDLAHLTATSTLSSPATNPLGTGPLAASRSVFYVNHLDYGPPENHEIPKLNGKTSPPRIPLPISPIVMPEDVDDYCEMDYSAMDELRVETPSPTSLSSAVLSSPSSGSRKRYSEILDASMTDLQSTFDTPINLNNPFRRSAHSLNHNLITPTSAEPYDEQNVPAKLSSYWDRTQSCQNLYGVRMKLNRSTSGNSYGQAMETPVETETEFKRFPSIRIEPAPILPARSTDNLNSTASPIKETSVDPDYDRIVRNSGNNSTRESDYGRLKFDQESDYGRLKLNQESDYDHPPKNGQKIEKYSRNGVRMEENSQNGGTFSKPTSSNQKSYTNGLSIRPPTAPKPTLAKLKAQSQVGKGMRHLCSFLTASDPRKIALLISIEDCHVFRLLTEKGASHGNPMSKLFLPESNKFREEIMDRNIVLQLAVSLSIQKASTLSEIMRAWVQIATVLYQDIGNAFAFGSVMNALKSELMKQNRRCSDNEIEAYNQFYSKLLPIFDRLSTNCIDNHENSNSSVLANDEAGKKIRVFDRSARKQSKKCSHYYKKCSSKWDIE</sequence>
<dbReference type="PANTHER" id="PTHR14247:SF8">
    <property type="entry name" value="RAS-GEF DOMAIN-CONTAINING PROTEIN"/>
    <property type="match status" value="1"/>
</dbReference>
<accession>A0A914DBD4</accession>